<dbReference type="InterPro" id="IPR009001">
    <property type="entry name" value="Transl_elong_EF1A/Init_IF2_C"/>
</dbReference>
<dbReference type="Gene3D" id="2.40.30.10">
    <property type="entry name" value="Translation factors"/>
    <property type="match status" value="2"/>
</dbReference>
<dbReference type="EC" id="2.7.1.25" evidence="8"/>
<keyword evidence="3" id="KW-0342">GTP-binding</keyword>
<feature type="domain" description="GTP-eEF1A C-terminal" evidence="7">
    <location>
        <begin position="221"/>
        <end position="318"/>
    </location>
</feature>
<evidence type="ECO:0000313" key="8">
    <source>
        <dbReference type="EMBL" id="VAX34878.1"/>
    </source>
</evidence>
<feature type="domain" description="APS kinase" evidence="5">
    <location>
        <begin position="358"/>
        <end position="437"/>
    </location>
</feature>
<dbReference type="GO" id="GO:0003924">
    <property type="term" value="F:GTPase activity"/>
    <property type="evidence" value="ECO:0007669"/>
    <property type="project" value="InterPro"/>
</dbReference>
<dbReference type="InterPro" id="IPR044139">
    <property type="entry name" value="CysN_NoDQ_III"/>
</dbReference>
<dbReference type="InterPro" id="IPR027417">
    <property type="entry name" value="P-loop_NTPase"/>
</dbReference>
<accession>A0A3B1DFX4</accession>
<evidence type="ECO:0000259" key="5">
    <source>
        <dbReference type="Pfam" id="PF01583"/>
    </source>
</evidence>
<dbReference type="EMBL" id="UOGJ01000012">
    <property type="protein sequence ID" value="VAX34878.1"/>
    <property type="molecule type" value="Genomic_DNA"/>
</dbReference>
<dbReference type="GO" id="GO:0004781">
    <property type="term" value="F:sulfate adenylyltransferase (ATP) activity"/>
    <property type="evidence" value="ECO:0007669"/>
    <property type="project" value="UniProtKB-EC"/>
</dbReference>
<proteinExistence type="predicted"/>
<name>A0A3B1DFX4_9ZZZZ</name>
<keyword evidence="8" id="KW-0418">Kinase</keyword>
<dbReference type="Pfam" id="PF03144">
    <property type="entry name" value="GTP_EFTU_D2"/>
    <property type="match status" value="1"/>
</dbReference>
<dbReference type="PANTHER" id="PTHR23115">
    <property type="entry name" value="TRANSLATION FACTOR"/>
    <property type="match status" value="1"/>
</dbReference>
<keyword evidence="1 8" id="KW-0808">Transferase</keyword>
<dbReference type="Pfam" id="PF22594">
    <property type="entry name" value="GTP-eEF1A_C"/>
    <property type="match status" value="1"/>
</dbReference>
<dbReference type="InterPro" id="IPR059117">
    <property type="entry name" value="APS_kinase_dom"/>
</dbReference>
<evidence type="ECO:0000259" key="4">
    <source>
        <dbReference type="Pfam" id="PF00009"/>
    </source>
</evidence>
<evidence type="ECO:0000259" key="7">
    <source>
        <dbReference type="Pfam" id="PF22594"/>
    </source>
</evidence>
<protein>
    <submittedName>
        <fullName evidence="8">Sulfate adenylyltransferase subunit 1 / Adenylylsulfate kinase</fullName>
        <ecNumber evidence="8">2.7.1.25</ecNumber>
        <ecNumber evidence="8">2.7.7.4</ecNumber>
    </submittedName>
</protein>
<evidence type="ECO:0000259" key="6">
    <source>
        <dbReference type="Pfam" id="PF03144"/>
    </source>
</evidence>
<dbReference type="Pfam" id="PF01583">
    <property type="entry name" value="APS_kinase"/>
    <property type="match status" value="1"/>
</dbReference>
<evidence type="ECO:0000256" key="1">
    <source>
        <dbReference type="ARBA" id="ARBA00022679"/>
    </source>
</evidence>
<dbReference type="SUPFAM" id="SSF52540">
    <property type="entry name" value="P-loop containing nucleoside triphosphate hydrolases"/>
    <property type="match status" value="2"/>
</dbReference>
<reference evidence="8" key="1">
    <citation type="submission" date="2018-06" db="EMBL/GenBank/DDBJ databases">
        <authorList>
            <person name="Zhirakovskaya E."/>
        </authorList>
    </citation>
    <scope>NUCLEOTIDE SEQUENCE</scope>
</reference>
<sequence length="507" mass="57377">MKNMITGAARAEAAMLLIDAKEGIKENSKRHGYMMSFLGIKNITVCVNKMDLVNYDQQVFENIKKEYIEFLKEINLSPQNFIPISAFEGDNMVTVSEKMPWYKDFSVLEAFDDFAKAAPNYERAFRFPVQDIYKFTKENDDRRIVAGRVESGTIESGMEVIFMPSAKKSKVVNIEGFNLSEQKEAFAGQSTGFTLETQIYINPGELMCKLDEARKPHVSNKFKANIFWMGKQPLVKGKNYKLKIATQQVPVVLSDIISVLDASELSSIDAKPQVDRHDVAECIFESLKPVAFDDIHHIPETGRFVIVDSYEIAGGGIILAPVFEQETSLNKYIKEREFQWERSDITPTKRFNKNTHKSLFIIITGPRESGKKDLAKALEEKLFKLGKFTYFLGMSNEVLSSGVNSNDKTLNKMQYIRRMGEVAHVLTDAGLILITSISDVDDYELDTLKSLNKPNKTIIVNVGENCFSAERVDLFIEKASKENVDVVVKNILDLIKKTVVLDPEYAI</sequence>
<dbReference type="Pfam" id="PF00009">
    <property type="entry name" value="GTP_EFTU"/>
    <property type="match status" value="1"/>
</dbReference>
<dbReference type="InterPro" id="IPR004161">
    <property type="entry name" value="EFTu-like_2"/>
</dbReference>
<organism evidence="8">
    <name type="scientific">hydrothermal vent metagenome</name>
    <dbReference type="NCBI Taxonomy" id="652676"/>
    <lineage>
        <taxon>unclassified sequences</taxon>
        <taxon>metagenomes</taxon>
        <taxon>ecological metagenomes</taxon>
    </lineage>
</organism>
<dbReference type="GO" id="GO:0004020">
    <property type="term" value="F:adenylylsulfate kinase activity"/>
    <property type="evidence" value="ECO:0007669"/>
    <property type="project" value="UniProtKB-EC"/>
</dbReference>
<dbReference type="EC" id="2.7.7.4" evidence="8"/>
<evidence type="ECO:0000256" key="3">
    <source>
        <dbReference type="ARBA" id="ARBA00023134"/>
    </source>
</evidence>
<feature type="domain" description="Tr-type G" evidence="4">
    <location>
        <begin position="2"/>
        <end position="97"/>
    </location>
</feature>
<dbReference type="InterPro" id="IPR000795">
    <property type="entry name" value="T_Tr_GTP-bd_dom"/>
</dbReference>
<dbReference type="InterPro" id="IPR009000">
    <property type="entry name" value="Transl_B-barrel_sf"/>
</dbReference>
<dbReference type="SUPFAM" id="SSF50465">
    <property type="entry name" value="EF-Tu/eEF-1alpha/eIF2-gamma C-terminal domain"/>
    <property type="match status" value="1"/>
</dbReference>
<gene>
    <name evidence="8" type="ORF">MNBD_UNCLBAC01-1548</name>
</gene>
<dbReference type="InterPro" id="IPR054696">
    <property type="entry name" value="GTP-eEF1A_C"/>
</dbReference>
<keyword evidence="2" id="KW-0547">Nucleotide-binding</keyword>
<dbReference type="Gene3D" id="3.40.50.300">
    <property type="entry name" value="P-loop containing nucleotide triphosphate hydrolases"/>
    <property type="match status" value="2"/>
</dbReference>
<feature type="domain" description="Translation elongation factor EFTu-like" evidence="6">
    <location>
        <begin position="143"/>
        <end position="195"/>
    </location>
</feature>
<dbReference type="SUPFAM" id="SSF50447">
    <property type="entry name" value="Translation proteins"/>
    <property type="match status" value="1"/>
</dbReference>
<evidence type="ECO:0000256" key="2">
    <source>
        <dbReference type="ARBA" id="ARBA00022741"/>
    </source>
</evidence>
<dbReference type="CDD" id="cd04095">
    <property type="entry name" value="CysN_NoDQ_III"/>
    <property type="match status" value="1"/>
</dbReference>
<dbReference type="AlphaFoldDB" id="A0A3B1DFX4"/>
<keyword evidence="8" id="KW-0548">Nucleotidyltransferase</keyword>
<dbReference type="InterPro" id="IPR050100">
    <property type="entry name" value="TRAFAC_GTPase_members"/>
</dbReference>
<dbReference type="GO" id="GO:0005525">
    <property type="term" value="F:GTP binding"/>
    <property type="evidence" value="ECO:0007669"/>
    <property type="project" value="UniProtKB-KW"/>
</dbReference>